<dbReference type="InterPro" id="IPR043502">
    <property type="entry name" value="DNA/RNA_pol_sf"/>
</dbReference>
<dbReference type="InterPro" id="IPR000477">
    <property type="entry name" value="RT_dom"/>
</dbReference>
<dbReference type="AlphaFoldDB" id="A0AAV1VCC7"/>
<dbReference type="Gene3D" id="3.30.70.270">
    <property type="match status" value="1"/>
</dbReference>
<reference evidence="2" key="1">
    <citation type="submission" date="2024-01" db="EMBL/GenBank/DDBJ databases">
        <authorList>
            <person name="Webb A."/>
        </authorList>
    </citation>
    <scope>NUCLEOTIDE SEQUENCE</scope>
    <source>
        <strain evidence="2">Pm1</strain>
    </source>
</reference>
<dbReference type="Pfam" id="PF00078">
    <property type="entry name" value="RVT_1"/>
    <property type="match status" value="1"/>
</dbReference>
<accession>A0AAV1VCC7</accession>
<evidence type="ECO:0000313" key="2">
    <source>
        <dbReference type="EMBL" id="CAK7944559.1"/>
    </source>
</evidence>
<feature type="domain" description="Reverse transcriptase" evidence="1">
    <location>
        <begin position="1"/>
        <end position="112"/>
    </location>
</feature>
<comment type="caution">
    <text evidence="2">The sequence shown here is derived from an EMBL/GenBank/DDBJ whole genome shotgun (WGS) entry which is preliminary data.</text>
</comment>
<dbReference type="InterPro" id="IPR051320">
    <property type="entry name" value="Viral_Replic_Matur_Polypro"/>
</dbReference>
<protein>
    <recommendedName>
        <fullName evidence="1">Reverse transcriptase domain-containing protein</fullName>
    </recommendedName>
</protein>
<dbReference type="EMBL" id="CAKLBY020000309">
    <property type="protein sequence ID" value="CAK7944559.1"/>
    <property type="molecule type" value="Genomic_DNA"/>
</dbReference>
<dbReference type="PROSITE" id="PS50878">
    <property type="entry name" value="RT_POL"/>
    <property type="match status" value="1"/>
</dbReference>
<dbReference type="PANTHER" id="PTHR33064">
    <property type="entry name" value="POL PROTEIN"/>
    <property type="match status" value="1"/>
</dbReference>
<dbReference type="PANTHER" id="PTHR33064:SF37">
    <property type="entry name" value="RIBONUCLEASE H"/>
    <property type="match status" value="1"/>
</dbReference>
<dbReference type="Proteomes" id="UP001162060">
    <property type="component" value="Unassembled WGS sequence"/>
</dbReference>
<dbReference type="InterPro" id="IPR043128">
    <property type="entry name" value="Rev_trsase/Diguanyl_cyclase"/>
</dbReference>
<organism evidence="2 3">
    <name type="scientific">Peronospora matthiolae</name>
    <dbReference type="NCBI Taxonomy" id="2874970"/>
    <lineage>
        <taxon>Eukaryota</taxon>
        <taxon>Sar</taxon>
        <taxon>Stramenopiles</taxon>
        <taxon>Oomycota</taxon>
        <taxon>Peronosporomycetes</taxon>
        <taxon>Peronosporales</taxon>
        <taxon>Peronosporaceae</taxon>
        <taxon>Peronospora</taxon>
    </lineage>
</organism>
<evidence type="ECO:0000313" key="3">
    <source>
        <dbReference type="Proteomes" id="UP001162060"/>
    </source>
</evidence>
<name>A0AAV1VCC7_9STRA</name>
<dbReference type="SUPFAM" id="SSF56672">
    <property type="entry name" value="DNA/RNA polymerases"/>
    <property type="match status" value="1"/>
</dbReference>
<gene>
    <name evidence="2" type="ORF">PM001_LOCUS29709</name>
</gene>
<evidence type="ECO:0000259" key="1">
    <source>
        <dbReference type="PROSITE" id="PS50878"/>
    </source>
</evidence>
<proteinExistence type="predicted"/>
<sequence length="112" mass="12857">MPFGLKNAPQMYQRMVDNALYGYLTIGEQRTSSGREVSQLVDVFTHGEPDPRRKPSVLGRRSYTDDILIPASFWTSLRDKVDGLLEICDQWNLSISLPKSVWGRRKVEYLGH</sequence>